<reference evidence="3 4" key="1">
    <citation type="submission" date="2020-04" db="EMBL/GenBank/DDBJ databases">
        <title>Genome sequencing of novel species.</title>
        <authorList>
            <person name="Heo J."/>
            <person name="Kim S.-J."/>
            <person name="Kim J.-S."/>
            <person name="Hong S.-B."/>
            <person name="Kwon S.-W."/>
        </authorList>
    </citation>
    <scope>NUCLEOTIDE SEQUENCE [LARGE SCALE GENOMIC DNA]</scope>
    <source>
        <strain evidence="3 4">CJU-R4</strain>
    </source>
</reference>
<comment type="similarity">
    <text evidence="1">Belongs to the pseudomonas-type ThrB family.</text>
</comment>
<dbReference type="KEGG" id="srho:HH216_24095"/>
<name>A0A7L5DZS2_9BACT</name>
<dbReference type="Gene3D" id="3.30.200.20">
    <property type="entry name" value="Phosphorylase Kinase, domain 1"/>
    <property type="match status" value="1"/>
</dbReference>
<feature type="domain" description="Aminoglycoside phosphotransferase" evidence="2">
    <location>
        <begin position="29"/>
        <end position="267"/>
    </location>
</feature>
<keyword evidence="3" id="KW-0808">Transferase</keyword>
<organism evidence="3 4">
    <name type="scientific">Spirosoma rhododendri</name>
    <dbReference type="NCBI Taxonomy" id="2728024"/>
    <lineage>
        <taxon>Bacteria</taxon>
        <taxon>Pseudomonadati</taxon>
        <taxon>Bacteroidota</taxon>
        <taxon>Cytophagia</taxon>
        <taxon>Cytophagales</taxon>
        <taxon>Cytophagaceae</taxon>
        <taxon>Spirosoma</taxon>
    </lineage>
</organism>
<evidence type="ECO:0000313" key="3">
    <source>
        <dbReference type="EMBL" id="QJD81487.1"/>
    </source>
</evidence>
<dbReference type="EMBL" id="CP051677">
    <property type="protein sequence ID" value="QJD81487.1"/>
    <property type="molecule type" value="Genomic_DNA"/>
</dbReference>
<accession>A0A7L5DZS2</accession>
<dbReference type="Pfam" id="PF01636">
    <property type="entry name" value="APH"/>
    <property type="match status" value="1"/>
</dbReference>
<proteinExistence type="inferred from homology"/>
<dbReference type="AlphaFoldDB" id="A0A7L5DZS2"/>
<evidence type="ECO:0000259" key="2">
    <source>
        <dbReference type="Pfam" id="PF01636"/>
    </source>
</evidence>
<evidence type="ECO:0000256" key="1">
    <source>
        <dbReference type="ARBA" id="ARBA00038240"/>
    </source>
</evidence>
<dbReference type="SUPFAM" id="SSF56112">
    <property type="entry name" value="Protein kinase-like (PK-like)"/>
    <property type="match status" value="1"/>
</dbReference>
<dbReference type="InterPro" id="IPR050249">
    <property type="entry name" value="Pseudomonas-type_ThrB"/>
</dbReference>
<gene>
    <name evidence="3" type="ORF">HH216_24095</name>
</gene>
<dbReference type="PANTHER" id="PTHR21064:SF6">
    <property type="entry name" value="AMINOGLYCOSIDE PHOSPHOTRANSFERASE DOMAIN-CONTAINING PROTEIN"/>
    <property type="match status" value="1"/>
</dbReference>
<dbReference type="GO" id="GO:0009088">
    <property type="term" value="P:threonine biosynthetic process"/>
    <property type="evidence" value="ECO:0007669"/>
    <property type="project" value="TreeGrafter"/>
</dbReference>
<evidence type="ECO:0000313" key="4">
    <source>
        <dbReference type="Proteomes" id="UP000501128"/>
    </source>
</evidence>
<dbReference type="GO" id="GO:0004413">
    <property type="term" value="F:homoserine kinase activity"/>
    <property type="evidence" value="ECO:0007669"/>
    <property type="project" value="TreeGrafter"/>
</dbReference>
<keyword evidence="4" id="KW-1185">Reference proteome</keyword>
<dbReference type="Proteomes" id="UP000501128">
    <property type="component" value="Chromosome"/>
</dbReference>
<protein>
    <submittedName>
        <fullName evidence="3">Phosphotransferase</fullName>
    </submittedName>
</protein>
<sequence>MPASSAILSAAHLAPFVQQQYALGHETTCQLIKAGVNHTYLVTAGDKRFVFRIYSLNWRTRTDITEEIRLLKHVRKGGIPVSYALPDASGQYVQEIDAPEGLRYGVLFSFAEGQKILTFSEERHEEMGRIMARLHQLTEGFALDRATYTPTYLLVDSLPKIAPFLPADSPEMQFLQTAQASLLTELTNADQTQLRQGALHLDIWFDNLNIDPAGTITLFDFDFCGNGPLATDVGYYLMQLHSTEADEAEFRRKKDRFLAGYESVRPLSAEEKRLLPALSMGVYFFFLGVQCERFDNWSNVFLNELHLTRLINLRVKRWYDFNGLGVDRCLPIALP</sequence>
<dbReference type="PANTHER" id="PTHR21064">
    <property type="entry name" value="AMINOGLYCOSIDE PHOSPHOTRANSFERASE DOMAIN-CONTAINING PROTEIN-RELATED"/>
    <property type="match status" value="1"/>
</dbReference>
<dbReference type="InterPro" id="IPR011009">
    <property type="entry name" value="Kinase-like_dom_sf"/>
</dbReference>
<dbReference type="Gene3D" id="3.90.1200.10">
    <property type="match status" value="1"/>
</dbReference>
<dbReference type="InterPro" id="IPR002575">
    <property type="entry name" value="Aminoglycoside_PTrfase"/>
</dbReference>